<sequence>MTDQPNRETTEPTPQQEGFGPSPDKVHVPVLPQAVLEALPGGEVILLDGTVGAGGHAALLARRLTGRGRVIGLDRDPAMLELAARATHGLPVELVHASYTEAREVLAARGLTAIDGLLLDLGLSSDQLAWTHRGFSFQNDGPLDMRFDTTQGETAADLVAQLDAEQLADLFYRYGEERFSRRVARRIVEERRLAPILTTQRLATIVRRAIPGRRGPIDPATRVFQALRIAVNRELEHLEEFLGGMAELLKPGGRAAVISFHSLEDRKVKHAFRNDPRWTVITKKPIVATPEEVAANPRARSAKLRVAQR</sequence>
<dbReference type="InterPro" id="IPR029063">
    <property type="entry name" value="SAM-dependent_MTases_sf"/>
</dbReference>
<dbReference type="InParanoid" id="E8R2X4"/>
<feature type="binding site" evidence="6">
    <location>
        <position position="99"/>
    </location>
    <ligand>
        <name>S-adenosyl-L-methionine</name>
        <dbReference type="ChEBI" id="CHEBI:59789"/>
    </ligand>
</feature>
<dbReference type="GO" id="GO:0070475">
    <property type="term" value="P:rRNA base methylation"/>
    <property type="evidence" value="ECO:0007669"/>
    <property type="project" value="UniProtKB-UniRule"/>
</dbReference>
<evidence type="ECO:0000256" key="7">
    <source>
        <dbReference type="SAM" id="MobiDB-lite"/>
    </source>
</evidence>
<accession>E8R2X4</accession>
<organism evidence="8 9">
    <name type="scientific">Isosphaera pallida (strain ATCC 43644 / DSM 9630 / IS1B)</name>
    <dbReference type="NCBI Taxonomy" id="575540"/>
    <lineage>
        <taxon>Bacteria</taxon>
        <taxon>Pseudomonadati</taxon>
        <taxon>Planctomycetota</taxon>
        <taxon>Planctomycetia</taxon>
        <taxon>Isosphaerales</taxon>
        <taxon>Isosphaeraceae</taxon>
        <taxon>Isosphaera</taxon>
    </lineage>
</organism>
<gene>
    <name evidence="6" type="primary">rsmH</name>
    <name evidence="8" type="ordered locus">Isop_0888</name>
</gene>
<dbReference type="Gene3D" id="1.10.150.170">
    <property type="entry name" value="Putative methyltransferase TM0872, insert domain"/>
    <property type="match status" value="1"/>
</dbReference>
<comment type="catalytic activity">
    <reaction evidence="6">
        <text>cytidine(1402) in 16S rRNA + S-adenosyl-L-methionine = N(4)-methylcytidine(1402) in 16S rRNA + S-adenosyl-L-homocysteine + H(+)</text>
        <dbReference type="Rhea" id="RHEA:42928"/>
        <dbReference type="Rhea" id="RHEA-COMP:10286"/>
        <dbReference type="Rhea" id="RHEA-COMP:10287"/>
        <dbReference type="ChEBI" id="CHEBI:15378"/>
        <dbReference type="ChEBI" id="CHEBI:57856"/>
        <dbReference type="ChEBI" id="CHEBI:59789"/>
        <dbReference type="ChEBI" id="CHEBI:74506"/>
        <dbReference type="ChEBI" id="CHEBI:82748"/>
        <dbReference type="EC" id="2.1.1.199"/>
    </reaction>
</comment>
<protein>
    <recommendedName>
        <fullName evidence="6">Ribosomal RNA small subunit methyltransferase H</fullName>
        <ecNumber evidence="6">2.1.1.199</ecNumber>
    </recommendedName>
    <alternativeName>
        <fullName evidence="6">16S rRNA m(4)C1402 methyltransferase</fullName>
    </alternativeName>
    <alternativeName>
        <fullName evidence="6">rRNA (cytosine-N(4)-)-methyltransferase RsmH</fullName>
    </alternativeName>
</protein>
<keyword evidence="6" id="KW-0963">Cytoplasm</keyword>
<keyword evidence="5 6" id="KW-0949">S-adenosyl-L-methionine</keyword>
<dbReference type="Pfam" id="PF01795">
    <property type="entry name" value="Methyltransf_5"/>
    <property type="match status" value="1"/>
</dbReference>
<feature type="binding site" evidence="6">
    <location>
        <position position="74"/>
    </location>
    <ligand>
        <name>S-adenosyl-L-methionine</name>
        <dbReference type="ChEBI" id="CHEBI:59789"/>
    </ligand>
</feature>
<dbReference type="Gene3D" id="3.40.50.150">
    <property type="entry name" value="Vaccinia Virus protein VP39"/>
    <property type="match status" value="1"/>
</dbReference>
<dbReference type="FunCoup" id="E8R2X4">
    <property type="interactions" value="517"/>
</dbReference>
<dbReference type="KEGG" id="ipa:Isop_0888"/>
<comment type="similarity">
    <text evidence="1 6">Belongs to the methyltransferase superfamily. RsmH family.</text>
</comment>
<evidence type="ECO:0000313" key="9">
    <source>
        <dbReference type="Proteomes" id="UP000008631"/>
    </source>
</evidence>
<evidence type="ECO:0000256" key="5">
    <source>
        <dbReference type="ARBA" id="ARBA00022691"/>
    </source>
</evidence>
<feature type="binding site" evidence="6">
    <location>
        <position position="127"/>
    </location>
    <ligand>
        <name>S-adenosyl-L-methionine</name>
        <dbReference type="ChEBI" id="CHEBI:59789"/>
    </ligand>
</feature>
<proteinExistence type="inferred from homology"/>
<dbReference type="HOGENOM" id="CLU_038422_3_0_0"/>
<keyword evidence="3 6" id="KW-0489">Methyltransferase</keyword>
<feature type="compositionally biased region" description="Basic and acidic residues" evidence="7">
    <location>
        <begin position="1"/>
        <end position="10"/>
    </location>
</feature>
<dbReference type="HAMAP" id="MF_01007">
    <property type="entry name" value="16SrRNA_methyltr_H"/>
    <property type="match status" value="1"/>
</dbReference>
<reference evidence="8 9" key="2">
    <citation type="journal article" date="2011" name="Stand. Genomic Sci.">
        <title>Complete genome sequence of Isosphaera pallida type strain (IS1B).</title>
        <authorList>
            <consortium name="US DOE Joint Genome Institute (JGI-PGF)"/>
            <person name="Goker M."/>
            <person name="Cleland D."/>
            <person name="Saunders E."/>
            <person name="Lapidus A."/>
            <person name="Nolan M."/>
            <person name="Lucas S."/>
            <person name="Hammon N."/>
            <person name="Deshpande S."/>
            <person name="Cheng J.F."/>
            <person name="Tapia R."/>
            <person name="Han C."/>
            <person name="Goodwin L."/>
            <person name="Pitluck S."/>
            <person name="Liolios K."/>
            <person name="Pagani I."/>
            <person name="Ivanova N."/>
            <person name="Mavromatis K."/>
            <person name="Pati A."/>
            <person name="Chen A."/>
            <person name="Palaniappan K."/>
            <person name="Land M."/>
            <person name="Hauser L."/>
            <person name="Chang Y.J."/>
            <person name="Jeffries C.D."/>
            <person name="Detter J.C."/>
            <person name="Beck B."/>
            <person name="Woyke T."/>
            <person name="Bristow J."/>
            <person name="Eisen J.A."/>
            <person name="Markowitz V."/>
            <person name="Hugenholtz P."/>
            <person name="Kyrpides N.C."/>
            <person name="Klenk H.P."/>
        </authorList>
    </citation>
    <scope>NUCLEOTIDE SEQUENCE [LARGE SCALE GENOMIC DNA]</scope>
    <source>
        <strain evidence="9">ATCC 43644 / DSM 9630 / IS1B</strain>
    </source>
</reference>
<dbReference type="SUPFAM" id="SSF53335">
    <property type="entry name" value="S-adenosyl-L-methionine-dependent methyltransferases"/>
    <property type="match status" value="1"/>
</dbReference>
<dbReference type="NCBIfam" id="TIGR00006">
    <property type="entry name" value="16S rRNA (cytosine(1402)-N(4))-methyltransferase RsmH"/>
    <property type="match status" value="1"/>
</dbReference>
<dbReference type="OrthoDB" id="9806637at2"/>
<dbReference type="SUPFAM" id="SSF81799">
    <property type="entry name" value="Putative methyltransferase TM0872, insert domain"/>
    <property type="match status" value="1"/>
</dbReference>
<evidence type="ECO:0000256" key="4">
    <source>
        <dbReference type="ARBA" id="ARBA00022679"/>
    </source>
</evidence>
<evidence type="ECO:0000313" key="8">
    <source>
        <dbReference type="EMBL" id="ADV61478.1"/>
    </source>
</evidence>
<dbReference type="AlphaFoldDB" id="E8R2X4"/>
<dbReference type="InterPro" id="IPR023397">
    <property type="entry name" value="SAM-dep_MeTrfase_MraW_recog"/>
</dbReference>
<comment type="function">
    <text evidence="6">Specifically methylates the N4 position of cytidine in position 1402 (C1402) of 16S rRNA.</text>
</comment>
<dbReference type="PIRSF" id="PIRSF004486">
    <property type="entry name" value="MraW"/>
    <property type="match status" value="1"/>
</dbReference>
<dbReference type="PANTHER" id="PTHR11265">
    <property type="entry name" value="S-ADENOSYL-METHYLTRANSFERASE MRAW"/>
    <property type="match status" value="1"/>
</dbReference>
<keyword evidence="9" id="KW-1185">Reference proteome</keyword>
<evidence type="ECO:0000256" key="6">
    <source>
        <dbReference type="HAMAP-Rule" id="MF_01007"/>
    </source>
</evidence>
<dbReference type="GO" id="GO:0005737">
    <property type="term" value="C:cytoplasm"/>
    <property type="evidence" value="ECO:0007669"/>
    <property type="project" value="UniProtKB-SubCell"/>
</dbReference>
<dbReference type="RefSeq" id="WP_013563767.1">
    <property type="nucleotide sequence ID" value="NC_014962.1"/>
</dbReference>
<comment type="subcellular location">
    <subcellularLocation>
        <location evidence="6">Cytoplasm</location>
    </subcellularLocation>
</comment>
<evidence type="ECO:0000256" key="2">
    <source>
        <dbReference type="ARBA" id="ARBA00022552"/>
    </source>
</evidence>
<evidence type="ECO:0000256" key="3">
    <source>
        <dbReference type="ARBA" id="ARBA00022603"/>
    </source>
</evidence>
<evidence type="ECO:0000256" key="1">
    <source>
        <dbReference type="ARBA" id="ARBA00010396"/>
    </source>
</evidence>
<keyword evidence="2 6" id="KW-0698">rRNA processing</keyword>
<feature type="region of interest" description="Disordered" evidence="7">
    <location>
        <begin position="1"/>
        <end position="26"/>
    </location>
</feature>
<feature type="binding site" evidence="6">
    <location>
        <position position="120"/>
    </location>
    <ligand>
        <name>S-adenosyl-L-methionine</name>
        <dbReference type="ChEBI" id="CHEBI:59789"/>
    </ligand>
</feature>
<dbReference type="FunFam" id="1.10.150.170:FF:000003">
    <property type="entry name" value="Ribosomal RNA small subunit methyltransferase H"/>
    <property type="match status" value="1"/>
</dbReference>
<keyword evidence="4 6" id="KW-0808">Transferase</keyword>
<reference key="1">
    <citation type="submission" date="2010-11" db="EMBL/GenBank/DDBJ databases">
        <title>The complete sequence of chromosome of Isophaera pallida ATCC 43644.</title>
        <authorList>
            <consortium name="US DOE Joint Genome Institute (JGI-PGF)"/>
            <person name="Lucas S."/>
            <person name="Copeland A."/>
            <person name="Lapidus A."/>
            <person name="Bruce D."/>
            <person name="Goodwin L."/>
            <person name="Pitluck S."/>
            <person name="Kyrpides N."/>
            <person name="Mavromatis K."/>
            <person name="Pagani I."/>
            <person name="Ivanova N."/>
            <person name="Saunders E."/>
            <person name="Brettin T."/>
            <person name="Detter J.C."/>
            <person name="Han C."/>
            <person name="Tapia R."/>
            <person name="Land M."/>
            <person name="Hauser L."/>
            <person name="Markowitz V."/>
            <person name="Cheng J.-F."/>
            <person name="Hugenholtz P."/>
            <person name="Woyke T."/>
            <person name="Wu D."/>
            <person name="Eisen J.A."/>
        </authorList>
    </citation>
    <scope>NUCLEOTIDE SEQUENCE</scope>
    <source>
        <strain>ATCC 43644</strain>
    </source>
</reference>
<dbReference type="GO" id="GO:0071424">
    <property type="term" value="F:rRNA (cytosine-N4-)-methyltransferase activity"/>
    <property type="evidence" value="ECO:0007669"/>
    <property type="project" value="UniProtKB-UniRule"/>
</dbReference>
<dbReference type="EC" id="2.1.1.199" evidence="6"/>
<dbReference type="eggNOG" id="COG0275">
    <property type="taxonomic scope" value="Bacteria"/>
</dbReference>
<dbReference type="PANTHER" id="PTHR11265:SF0">
    <property type="entry name" value="12S RRNA N4-METHYLCYTIDINE METHYLTRANSFERASE"/>
    <property type="match status" value="1"/>
</dbReference>
<dbReference type="InterPro" id="IPR002903">
    <property type="entry name" value="RsmH"/>
</dbReference>
<dbReference type="STRING" id="575540.Isop_0888"/>
<feature type="binding site" evidence="6">
    <location>
        <begin position="54"/>
        <end position="56"/>
    </location>
    <ligand>
        <name>S-adenosyl-L-methionine</name>
        <dbReference type="ChEBI" id="CHEBI:59789"/>
    </ligand>
</feature>
<dbReference type="EMBL" id="CP002353">
    <property type="protein sequence ID" value="ADV61478.1"/>
    <property type="molecule type" value="Genomic_DNA"/>
</dbReference>
<dbReference type="Proteomes" id="UP000008631">
    <property type="component" value="Chromosome"/>
</dbReference>
<name>E8R2X4_ISOPI</name>